<organism evidence="2 3">
    <name type="scientific">Eumeta variegata</name>
    <name type="common">Bagworm moth</name>
    <name type="synonym">Eumeta japonica</name>
    <dbReference type="NCBI Taxonomy" id="151549"/>
    <lineage>
        <taxon>Eukaryota</taxon>
        <taxon>Metazoa</taxon>
        <taxon>Ecdysozoa</taxon>
        <taxon>Arthropoda</taxon>
        <taxon>Hexapoda</taxon>
        <taxon>Insecta</taxon>
        <taxon>Pterygota</taxon>
        <taxon>Neoptera</taxon>
        <taxon>Endopterygota</taxon>
        <taxon>Lepidoptera</taxon>
        <taxon>Glossata</taxon>
        <taxon>Ditrysia</taxon>
        <taxon>Tineoidea</taxon>
        <taxon>Psychidae</taxon>
        <taxon>Oiketicinae</taxon>
        <taxon>Eumeta</taxon>
    </lineage>
</organism>
<name>A0A4C1XZ21_EUMVA</name>
<sequence length="148" mass="16426">MVKLSFGSLSKFNKLTASKLAPNAKKLLSIHENDSDPPLQMEFSIFQDLYSELLRIKPGSACEKCSSSAAARAHGTRPNNTFYTSPPHKSPRIHIYQQTNTGDDNMPTNIKILLDEKKSVCEKRKLHSAEPLSAPSNKALYGPSRRPT</sequence>
<proteinExistence type="predicted"/>
<evidence type="ECO:0000256" key="1">
    <source>
        <dbReference type="SAM" id="MobiDB-lite"/>
    </source>
</evidence>
<dbReference type="EMBL" id="BGZK01001010">
    <property type="protein sequence ID" value="GBP68403.1"/>
    <property type="molecule type" value="Genomic_DNA"/>
</dbReference>
<gene>
    <name evidence="2" type="ORF">EVAR_38639_1</name>
</gene>
<feature type="region of interest" description="Disordered" evidence="1">
    <location>
        <begin position="69"/>
        <end position="92"/>
    </location>
</feature>
<accession>A0A4C1XZ21</accession>
<reference evidence="2 3" key="1">
    <citation type="journal article" date="2019" name="Commun. Biol.">
        <title>The bagworm genome reveals a unique fibroin gene that provides high tensile strength.</title>
        <authorList>
            <person name="Kono N."/>
            <person name="Nakamura H."/>
            <person name="Ohtoshi R."/>
            <person name="Tomita M."/>
            <person name="Numata K."/>
            <person name="Arakawa K."/>
        </authorList>
    </citation>
    <scope>NUCLEOTIDE SEQUENCE [LARGE SCALE GENOMIC DNA]</scope>
</reference>
<evidence type="ECO:0000313" key="2">
    <source>
        <dbReference type="EMBL" id="GBP68403.1"/>
    </source>
</evidence>
<protein>
    <submittedName>
        <fullName evidence="2">Uncharacterized protein</fullName>
    </submittedName>
</protein>
<dbReference type="Proteomes" id="UP000299102">
    <property type="component" value="Unassembled WGS sequence"/>
</dbReference>
<keyword evidence="3" id="KW-1185">Reference proteome</keyword>
<comment type="caution">
    <text evidence="2">The sequence shown here is derived from an EMBL/GenBank/DDBJ whole genome shotgun (WGS) entry which is preliminary data.</text>
</comment>
<evidence type="ECO:0000313" key="3">
    <source>
        <dbReference type="Proteomes" id="UP000299102"/>
    </source>
</evidence>
<feature type="region of interest" description="Disordered" evidence="1">
    <location>
        <begin position="124"/>
        <end position="148"/>
    </location>
</feature>
<dbReference type="AlphaFoldDB" id="A0A4C1XZ21"/>